<dbReference type="GO" id="GO:0005737">
    <property type="term" value="C:cytoplasm"/>
    <property type="evidence" value="ECO:0007669"/>
    <property type="project" value="UniProtKB-ARBA"/>
</dbReference>
<dbReference type="Pfam" id="PF06902">
    <property type="entry name" value="Fer4_19"/>
    <property type="match status" value="1"/>
</dbReference>
<keyword evidence="1" id="KW-0001">2Fe-2S</keyword>
<evidence type="ECO:0000313" key="6">
    <source>
        <dbReference type="Proteomes" id="UP000281028"/>
    </source>
</evidence>
<gene>
    <name evidence="5" type="ORF">ECE50_006565</name>
</gene>
<evidence type="ECO:0000256" key="4">
    <source>
        <dbReference type="ARBA" id="ARBA00023014"/>
    </source>
</evidence>
<dbReference type="InterPro" id="IPR018967">
    <property type="entry name" value="FeS-contain_CDGSH-typ"/>
</dbReference>
<keyword evidence="4" id="KW-0411">Iron-sulfur</keyword>
<dbReference type="AlphaFoldDB" id="A0A433WP98"/>
<keyword evidence="3" id="KW-0408">Iron</keyword>
<dbReference type="GO" id="GO:0051537">
    <property type="term" value="F:2 iron, 2 sulfur cluster binding"/>
    <property type="evidence" value="ECO:0007669"/>
    <property type="project" value="UniProtKB-KW"/>
</dbReference>
<proteinExistence type="predicted"/>
<dbReference type="Gene3D" id="3.40.5.90">
    <property type="entry name" value="CDGSH iron-sulfur domain, mitoNEET-type"/>
    <property type="match status" value="1"/>
</dbReference>
<dbReference type="SMART" id="SM00704">
    <property type="entry name" value="ZnF_CDGSH"/>
    <property type="match status" value="1"/>
</dbReference>
<dbReference type="OrthoDB" id="9795032at2"/>
<evidence type="ECO:0000256" key="2">
    <source>
        <dbReference type="ARBA" id="ARBA00022723"/>
    </source>
</evidence>
<keyword evidence="2" id="KW-0479">Metal-binding</keyword>
<comment type="caution">
    <text evidence="5">The sequence shown here is derived from an EMBL/GenBank/DDBJ whole genome shotgun (WGS) entry which is preliminary data.</text>
</comment>
<dbReference type="InterPro" id="IPR010693">
    <property type="entry name" value="Divergent_4Fe-4S_mono-cluster"/>
</dbReference>
<dbReference type="InterPro" id="IPR042216">
    <property type="entry name" value="MitoNEET_CISD"/>
</dbReference>
<dbReference type="EMBL" id="RIAR02000001">
    <property type="protein sequence ID" value="NSL86484.1"/>
    <property type="molecule type" value="Genomic_DNA"/>
</dbReference>
<organism evidence="5 6">
    <name type="scientific">Chitinophaga solisilvae</name>
    <dbReference type="NCBI Taxonomy" id="1233460"/>
    <lineage>
        <taxon>Bacteria</taxon>
        <taxon>Pseudomonadati</taxon>
        <taxon>Bacteroidota</taxon>
        <taxon>Chitinophagia</taxon>
        <taxon>Chitinophagales</taxon>
        <taxon>Chitinophagaceae</taxon>
        <taxon>Chitinophaga</taxon>
    </lineage>
</organism>
<accession>A0A433WP98</accession>
<evidence type="ECO:0000256" key="1">
    <source>
        <dbReference type="ARBA" id="ARBA00022714"/>
    </source>
</evidence>
<keyword evidence="6" id="KW-1185">Reference proteome</keyword>
<reference evidence="5" key="1">
    <citation type="submission" date="2020-05" db="EMBL/GenBank/DDBJ databases">
        <title>Chitinophaga laudate sp. nov., isolated from a tropical peat swamp.</title>
        <authorList>
            <person name="Goh C.B.S."/>
            <person name="Lee M.S."/>
            <person name="Parimannan S."/>
            <person name="Pasbakhsh P."/>
            <person name="Yule C.M."/>
            <person name="Rajandas H."/>
            <person name="Loke S."/>
            <person name="Croft L."/>
            <person name="Tan J.B.L."/>
        </authorList>
    </citation>
    <scope>NUCLEOTIDE SEQUENCE</scope>
    <source>
        <strain evidence="5">Mgbs1</strain>
    </source>
</reference>
<protein>
    <submittedName>
        <fullName evidence="5">Uncharacterized protein</fullName>
    </submittedName>
</protein>
<name>A0A433WP98_9BACT</name>
<evidence type="ECO:0000313" key="5">
    <source>
        <dbReference type="EMBL" id="NSL86484.1"/>
    </source>
</evidence>
<dbReference type="Pfam" id="PF09360">
    <property type="entry name" value="zf-CDGSH"/>
    <property type="match status" value="1"/>
</dbReference>
<evidence type="ECO:0000256" key="3">
    <source>
        <dbReference type="ARBA" id="ARBA00023004"/>
    </source>
</evidence>
<dbReference type="Proteomes" id="UP000281028">
    <property type="component" value="Unassembled WGS sequence"/>
</dbReference>
<dbReference type="GO" id="GO:0046872">
    <property type="term" value="F:metal ion binding"/>
    <property type="evidence" value="ECO:0007669"/>
    <property type="project" value="UniProtKB-KW"/>
</dbReference>
<sequence>MNDITKKYSNGEVTIVWKPNVCVHSEMCFHGLPEVFNPHAKPWINAEGSTTVRIMEQVKQCPSGALTYYMNSEVAAGEGVAPEISAASVIEPLPNGPLLVYGNIVVKDAHGRETHKNKVTAFCRCGASSNKPYCDGTHVKIQFKDNQ</sequence>